<feature type="compositionally biased region" description="Basic and acidic residues" evidence="1">
    <location>
        <begin position="1"/>
        <end position="12"/>
    </location>
</feature>
<sequence>VRRLRPENHDVKPAGGHGSGGRRFDPGASHALAPLPHRGGLHRPCRGKRRLPAAVSRLPHRRRRPVQHWPE</sequence>
<feature type="compositionally biased region" description="Basic residues" evidence="1">
    <location>
        <begin position="39"/>
        <end position="51"/>
    </location>
</feature>
<evidence type="ECO:0000256" key="1">
    <source>
        <dbReference type="SAM" id="MobiDB-lite"/>
    </source>
</evidence>
<name>A0A699XAY9_TANCI</name>
<dbReference type="EMBL" id="BKCJ011834139">
    <property type="protein sequence ID" value="GFD56857.1"/>
    <property type="molecule type" value="Genomic_DNA"/>
</dbReference>
<accession>A0A699XAY9</accession>
<feature type="compositionally biased region" description="Basic residues" evidence="1">
    <location>
        <begin position="58"/>
        <end position="71"/>
    </location>
</feature>
<protein>
    <submittedName>
        <fullName evidence="2">Uncharacterized protein</fullName>
    </submittedName>
</protein>
<gene>
    <name evidence="2" type="ORF">Tci_928826</name>
</gene>
<reference evidence="2" key="1">
    <citation type="journal article" date="2019" name="Sci. Rep.">
        <title>Draft genome of Tanacetum cinerariifolium, the natural source of mosquito coil.</title>
        <authorList>
            <person name="Yamashiro T."/>
            <person name="Shiraishi A."/>
            <person name="Satake H."/>
            <person name="Nakayama K."/>
        </authorList>
    </citation>
    <scope>NUCLEOTIDE SEQUENCE</scope>
</reference>
<comment type="caution">
    <text evidence="2">The sequence shown here is derived from an EMBL/GenBank/DDBJ whole genome shotgun (WGS) entry which is preliminary data.</text>
</comment>
<dbReference type="AlphaFoldDB" id="A0A699XAY9"/>
<feature type="non-terminal residue" evidence="2">
    <location>
        <position position="1"/>
    </location>
</feature>
<organism evidence="2">
    <name type="scientific">Tanacetum cinerariifolium</name>
    <name type="common">Dalmatian daisy</name>
    <name type="synonym">Chrysanthemum cinerariifolium</name>
    <dbReference type="NCBI Taxonomy" id="118510"/>
    <lineage>
        <taxon>Eukaryota</taxon>
        <taxon>Viridiplantae</taxon>
        <taxon>Streptophyta</taxon>
        <taxon>Embryophyta</taxon>
        <taxon>Tracheophyta</taxon>
        <taxon>Spermatophyta</taxon>
        <taxon>Magnoliopsida</taxon>
        <taxon>eudicotyledons</taxon>
        <taxon>Gunneridae</taxon>
        <taxon>Pentapetalae</taxon>
        <taxon>asterids</taxon>
        <taxon>campanulids</taxon>
        <taxon>Asterales</taxon>
        <taxon>Asteraceae</taxon>
        <taxon>Asteroideae</taxon>
        <taxon>Anthemideae</taxon>
        <taxon>Anthemidinae</taxon>
        <taxon>Tanacetum</taxon>
    </lineage>
</organism>
<proteinExistence type="predicted"/>
<evidence type="ECO:0000313" key="2">
    <source>
        <dbReference type="EMBL" id="GFD56857.1"/>
    </source>
</evidence>
<feature type="region of interest" description="Disordered" evidence="1">
    <location>
        <begin position="1"/>
        <end position="71"/>
    </location>
</feature>